<dbReference type="Pfam" id="PF00881">
    <property type="entry name" value="Nitroreductase"/>
    <property type="match status" value="1"/>
</dbReference>
<dbReference type="RefSeq" id="WP_142504838.1">
    <property type="nucleotide sequence ID" value="NZ_FXTI01000003.1"/>
</dbReference>
<reference evidence="2 3" key="1">
    <citation type="submission" date="2017-05" db="EMBL/GenBank/DDBJ databases">
        <authorList>
            <person name="Varghese N."/>
            <person name="Submissions S."/>
        </authorList>
    </citation>
    <scope>NUCLEOTIDE SEQUENCE [LARGE SCALE GENOMIC DNA]</scope>
    <source>
        <strain evidence="2 3">DSM 45474</strain>
    </source>
</reference>
<sequence length="301" mass="33369">MRQRDRERYLLKPGVQVLDQSDSWIFRLGQTEVTIPREELGPWEPMDDRVGEILELPRSSFVDRLVDSGMLVSAEGNMETWVHEASSWPPVTRQSGSLSKEVKGSAKRIPLEFQALPDISLASALASRRSPKALKAGGDISVGELGTFLKWTVGKHPGREKRKYPSAGSLYPNHVHLSVRQVNGLSPGLYVYSSMDHTLVRQEGSSDVESALVQSELDFHFCILISSDLHVATQGFGFRGYRFCLMEAGHMVQNLQLVAQAMDWEAVPVGGFRDHQAAEALGRDKEVLTPLYLVPVGTLGE</sequence>
<dbReference type="InterPro" id="IPR020051">
    <property type="entry name" value="SagB-type_dehydrogenase"/>
</dbReference>
<proteinExistence type="predicted"/>
<dbReference type="InterPro" id="IPR052544">
    <property type="entry name" value="Bacteriocin_Proc_Enz"/>
</dbReference>
<dbReference type="InterPro" id="IPR029479">
    <property type="entry name" value="Nitroreductase"/>
</dbReference>
<dbReference type="EMBL" id="FXTI01000003">
    <property type="protein sequence ID" value="SMO53253.1"/>
    <property type="molecule type" value="Genomic_DNA"/>
</dbReference>
<organism evidence="2 3">
    <name type="scientific">Melghirimyces algeriensis</name>
    <dbReference type="NCBI Taxonomy" id="910412"/>
    <lineage>
        <taxon>Bacteria</taxon>
        <taxon>Bacillati</taxon>
        <taxon>Bacillota</taxon>
        <taxon>Bacilli</taxon>
        <taxon>Bacillales</taxon>
        <taxon>Thermoactinomycetaceae</taxon>
        <taxon>Melghirimyces</taxon>
    </lineage>
</organism>
<keyword evidence="3" id="KW-1185">Reference proteome</keyword>
<dbReference type="PANTHER" id="PTHR43745:SF2">
    <property type="entry name" value="NITROREDUCTASE MJ1384-RELATED"/>
    <property type="match status" value="1"/>
</dbReference>
<accession>A0A521C1I1</accession>
<dbReference type="NCBIfam" id="TIGR03605">
    <property type="entry name" value="antibiot_sagB"/>
    <property type="match status" value="1"/>
</dbReference>
<dbReference type="SUPFAM" id="SSF55469">
    <property type="entry name" value="FMN-dependent nitroreductase-like"/>
    <property type="match status" value="1"/>
</dbReference>
<dbReference type="PANTHER" id="PTHR43745">
    <property type="entry name" value="NITROREDUCTASE MJ1384-RELATED"/>
    <property type="match status" value="1"/>
</dbReference>
<evidence type="ECO:0000313" key="2">
    <source>
        <dbReference type="EMBL" id="SMO53253.1"/>
    </source>
</evidence>
<dbReference type="CDD" id="cd02142">
    <property type="entry name" value="McbC_SagB-like_oxidoreductase"/>
    <property type="match status" value="1"/>
</dbReference>
<dbReference type="Gene3D" id="3.40.109.10">
    <property type="entry name" value="NADH Oxidase"/>
    <property type="match status" value="1"/>
</dbReference>
<dbReference type="AlphaFoldDB" id="A0A521C1I1"/>
<dbReference type="OrthoDB" id="9801593at2"/>
<dbReference type="Proteomes" id="UP000315636">
    <property type="component" value="Unassembled WGS sequence"/>
</dbReference>
<evidence type="ECO:0000259" key="1">
    <source>
        <dbReference type="Pfam" id="PF00881"/>
    </source>
</evidence>
<protein>
    <submittedName>
        <fullName evidence="2">SagB-type dehydrogenase domain-containing protein</fullName>
    </submittedName>
</protein>
<dbReference type="InterPro" id="IPR000415">
    <property type="entry name" value="Nitroreductase-like"/>
</dbReference>
<dbReference type="GO" id="GO:0016491">
    <property type="term" value="F:oxidoreductase activity"/>
    <property type="evidence" value="ECO:0007669"/>
    <property type="project" value="InterPro"/>
</dbReference>
<feature type="domain" description="Nitroreductase" evidence="1">
    <location>
        <begin position="126"/>
        <end position="297"/>
    </location>
</feature>
<evidence type="ECO:0000313" key="3">
    <source>
        <dbReference type="Proteomes" id="UP000315636"/>
    </source>
</evidence>
<gene>
    <name evidence="2" type="ORF">SAMN06264849_10368</name>
</gene>
<name>A0A521C1I1_9BACL</name>